<comment type="caution">
    <text evidence="6">The sequence shown here is derived from an EMBL/GenBank/DDBJ whole genome shotgun (WGS) entry which is preliminary data.</text>
</comment>
<evidence type="ECO:0000256" key="5">
    <source>
        <dbReference type="SAM" id="Phobius"/>
    </source>
</evidence>
<dbReference type="SUPFAM" id="SSF161084">
    <property type="entry name" value="MAPEG domain-like"/>
    <property type="match status" value="1"/>
</dbReference>
<name>A0ABU9Y2Z9_9SPHN</name>
<dbReference type="PANTHER" id="PTHR35814">
    <property type="match status" value="1"/>
</dbReference>
<dbReference type="InterPro" id="IPR001129">
    <property type="entry name" value="Membr-assoc_MAPEG"/>
</dbReference>
<sequence length="134" mass="13954">MHLIITSLTASALALLLVVLSVITIRARMKHNAAFGDAGEQRLTSAIRAHGNLTEYAPIGLILIALLEANGAGHQPLLIVAAAFVVARVLNAIGLFNPPGPPPLTRSIGIVATLAILVGLAVWLLILVHSPLLD</sequence>
<evidence type="ECO:0000313" key="7">
    <source>
        <dbReference type="Proteomes" id="UP001419910"/>
    </source>
</evidence>
<proteinExistence type="predicted"/>
<evidence type="ECO:0000256" key="2">
    <source>
        <dbReference type="ARBA" id="ARBA00022692"/>
    </source>
</evidence>
<evidence type="ECO:0000256" key="1">
    <source>
        <dbReference type="ARBA" id="ARBA00004370"/>
    </source>
</evidence>
<comment type="subcellular location">
    <subcellularLocation>
        <location evidence="1">Membrane</location>
    </subcellularLocation>
</comment>
<dbReference type="EMBL" id="JBDIME010000007">
    <property type="protein sequence ID" value="MEN2790177.1"/>
    <property type="molecule type" value="Genomic_DNA"/>
</dbReference>
<dbReference type="PANTHER" id="PTHR35814:SF1">
    <property type="entry name" value="GLUTATHIONE S-TRANSFERASE-RELATED"/>
    <property type="match status" value="1"/>
</dbReference>
<reference evidence="6 7" key="1">
    <citation type="submission" date="2024-05" db="EMBL/GenBank/DDBJ databases">
        <authorList>
            <person name="Liu Q."/>
            <person name="Xin Y.-H."/>
        </authorList>
    </citation>
    <scope>NUCLEOTIDE SEQUENCE [LARGE SCALE GENOMIC DNA]</scope>
    <source>
        <strain evidence="6 7">CGMCC 1.10181</strain>
    </source>
</reference>
<organism evidence="6 7">
    <name type="scientific">Sphingomonas oligophenolica</name>
    <dbReference type="NCBI Taxonomy" id="301154"/>
    <lineage>
        <taxon>Bacteria</taxon>
        <taxon>Pseudomonadati</taxon>
        <taxon>Pseudomonadota</taxon>
        <taxon>Alphaproteobacteria</taxon>
        <taxon>Sphingomonadales</taxon>
        <taxon>Sphingomonadaceae</taxon>
        <taxon>Sphingomonas</taxon>
    </lineage>
</organism>
<feature type="transmembrane region" description="Helical" evidence="5">
    <location>
        <begin position="77"/>
        <end position="96"/>
    </location>
</feature>
<gene>
    <name evidence="6" type="ORF">ABC974_11110</name>
</gene>
<evidence type="ECO:0000313" key="6">
    <source>
        <dbReference type="EMBL" id="MEN2790177.1"/>
    </source>
</evidence>
<protein>
    <submittedName>
        <fullName evidence="6">MAPEG family protein</fullName>
    </submittedName>
</protein>
<dbReference type="Pfam" id="PF01124">
    <property type="entry name" value="MAPEG"/>
    <property type="match status" value="1"/>
</dbReference>
<keyword evidence="3 5" id="KW-1133">Transmembrane helix</keyword>
<dbReference type="RefSeq" id="WP_343888679.1">
    <property type="nucleotide sequence ID" value="NZ_BAAAEH010000010.1"/>
</dbReference>
<accession>A0ABU9Y2Z9</accession>
<dbReference type="InterPro" id="IPR023352">
    <property type="entry name" value="MAPEG-like_dom_sf"/>
</dbReference>
<keyword evidence="2 5" id="KW-0812">Transmembrane</keyword>
<evidence type="ECO:0000256" key="3">
    <source>
        <dbReference type="ARBA" id="ARBA00022989"/>
    </source>
</evidence>
<dbReference type="Proteomes" id="UP001419910">
    <property type="component" value="Unassembled WGS sequence"/>
</dbReference>
<keyword evidence="7" id="KW-1185">Reference proteome</keyword>
<feature type="transmembrane region" description="Helical" evidence="5">
    <location>
        <begin position="108"/>
        <end position="128"/>
    </location>
</feature>
<evidence type="ECO:0000256" key="4">
    <source>
        <dbReference type="ARBA" id="ARBA00023136"/>
    </source>
</evidence>
<dbReference type="Gene3D" id="1.20.120.550">
    <property type="entry name" value="Membrane associated eicosanoid/glutathione metabolism-like domain"/>
    <property type="match status" value="1"/>
</dbReference>
<keyword evidence="4 5" id="KW-0472">Membrane</keyword>